<comment type="caution">
    <text evidence="2">The sequence shown here is derived from an EMBL/GenBank/DDBJ whole genome shotgun (WGS) entry which is preliminary data.</text>
</comment>
<accession>A0ABN9U3M5</accession>
<protein>
    <submittedName>
        <fullName evidence="2">Uncharacterized protein</fullName>
    </submittedName>
</protein>
<evidence type="ECO:0000313" key="2">
    <source>
        <dbReference type="EMBL" id="CAK0853457.1"/>
    </source>
</evidence>
<proteinExistence type="predicted"/>
<dbReference type="EMBL" id="CAUYUJ010015395">
    <property type="protein sequence ID" value="CAK0853457.1"/>
    <property type="molecule type" value="Genomic_DNA"/>
</dbReference>
<feature type="region of interest" description="Disordered" evidence="1">
    <location>
        <begin position="27"/>
        <end position="75"/>
    </location>
</feature>
<reference evidence="2" key="1">
    <citation type="submission" date="2023-10" db="EMBL/GenBank/DDBJ databases">
        <authorList>
            <person name="Chen Y."/>
            <person name="Shah S."/>
            <person name="Dougan E. K."/>
            <person name="Thang M."/>
            <person name="Chan C."/>
        </authorList>
    </citation>
    <scope>NUCLEOTIDE SEQUENCE [LARGE SCALE GENOMIC DNA]</scope>
</reference>
<keyword evidence="3" id="KW-1185">Reference proteome</keyword>
<feature type="compositionally biased region" description="Low complexity" evidence="1">
    <location>
        <begin position="27"/>
        <end position="37"/>
    </location>
</feature>
<feature type="compositionally biased region" description="Pro residues" evidence="1">
    <location>
        <begin position="278"/>
        <end position="287"/>
    </location>
</feature>
<dbReference type="Proteomes" id="UP001189429">
    <property type="component" value="Unassembled WGS sequence"/>
</dbReference>
<evidence type="ECO:0000313" key="3">
    <source>
        <dbReference type="Proteomes" id="UP001189429"/>
    </source>
</evidence>
<gene>
    <name evidence="2" type="ORF">PCOR1329_LOCUS44923</name>
</gene>
<sequence length="287" mass="30192">VSRAPGGAGHLLLRHLRVPLHLRGVRGAAERAAPGPRGDAHQPRPRGAARPRRLADRPGWGAAGRLRHGGPDPRAQDVERAAARGRASVRAAFARVRAQLQDREAELMESLDVYESDSLARLDHGGAEHAGRLSELRRLQDSLRDHCHGEANAVEALNTYAAAKAAIVALREAFSHEDFSGAPAAPDEFVGLASGARAELDSHAEGLASLEEAVAGLCQRGVEFPQPSPRTAGFMTSSGSALGGPEPLAPGRHAPQDKWDPGLDAGRGSSARAVSPLGAPPAPWQRR</sequence>
<feature type="region of interest" description="Disordered" evidence="1">
    <location>
        <begin position="222"/>
        <end position="287"/>
    </location>
</feature>
<feature type="compositionally biased region" description="Basic residues" evidence="1">
    <location>
        <begin position="43"/>
        <end position="52"/>
    </location>
</feature>
<name>A0ABN9U3M5_9DINO</name>
<feature type="non-terminal residue" evidence="2">
    <location>
        <position position="1"/>
    </location>
</feature>
<organism evidence="2 3">
    <name type="scientific">Prorocentrum cordatum</name>
    <dbReference type="NCBI Taxonomy" id="2364126"/>
    <lineage>
        <taxon>Eukaryota</taxon>
        <taxon>Sar</taxon>
        <taxon>Alveolata</taxon>
        <taxon>Dinophyceae</taxon>
        <taxon>Prorocentrales</taxon>
        <taxon>Prorocentraceae</taxon>
        <taxon>Prorocentrum</taxon>
    </lineage>
</organism>
<evidence type="ECO:0000256" key="1">
    <source>
        <dbReference type="SAM" id="MobiDB-lite"/>
    </source>
</evidence>